<evidence type="ECO:0000256" key="1">
    <source>
        <dbReference type="SAM" id="MobiDB-lite"/>
    </source>
</evidence>
<evidence type="ECO:0000313" key="3">
    <source>
        <dbReference type="EMBL" id="QKD02440.1"/>
    </source>
</evidence>
<feature type="region of interest" description="Disordered" evidence="1">
    <location>
        <begin position="23"/>
        <end position="43"/>
    </location>
</feature>
<dbReference type="EMBL" id="CP033367">
    <property type="protein sequence ID" value="QKD02440.1"/>
    <property type="molecule type" value="Genomic_DNA"/>
</dbReference>
<dbReference type="RefSeq" id="WP_051429652.1">
    <property type="nucleotide sequence ID" value="NZ_CP033367.1"/>
</dbReference>
<proteinExistence type="predicted"/>
<feature type="signal peptide" evidence="2">
    <location>
        <begin position="1"/>
        <end position="22"/>
    </location>
</feature>
<keyword evidence="2" id="KW-0732">Signal</keyword>
<feature type="chain" id="PRO_5026728724" evidence="2">
    <location>
        <begin position="23"/>
        <end position="199"/>
    </location>
</feature>
<accession>A0A6M7WF28</accession>
<feature type="compositionally biased region" description="Low complexity" evidence="1">
    <location>
        <begin position="177"/>
        <end position="189"/>
    </location>
</feature>
<protein>
    <submittedName>
        <fullName evidence="3">Uncharacterized protein</fullName>
    </submittedName>
</protein>
<feature type="region of interest" description="Disordered" evidence="1">
    <location>
        <begin position="159"/>
        <end position="199"/>
    </location>
</feature>
<dbReference type="AlphaFoldDB" id="A0A6M7WF28"/>
<sequence length="199" mass="21549">MRRFTWLTALLLALFCSQTPQAYSQAKKDDRSTPKASESPKPANIDHNGILILIRSTLLALDHANKTGDYSVLRELGAPEFKTNNPARLAEAFAKLRNEEVDLSGVAVLEPQLTLMPQIEANGMLHMAGFFPSAAMQLNFEFAFAPVDRQWKISGMSVKLGASTPSAPDSPSPVAPAPAQEKPEAPAAAITTKHQAKKK</sequence>
<dbReference type="Proteomes" id="UP000503017">
    <property type="component" value="Chromosome"/>
</dbReference>
<name>A0A6M7WF28_RHILI</name>
<organism evidence="3 4">
    <name type="scientific">Mesorhizobium loti R88b</name>
    <dbReference type="NCBI Taxonomy" id="935548"/>
    <lineage>
        <taxon>Bacteria</taxon>
        <taxon>Pseudomonadati</taxon>
        <taxon>Pseudomonadota</taxon>
        <taxon>Alphaproteobacteria</taxon>
        <taxon>Hyphomicrobiales</taxon>
        <taxon>Phyllobacteriaceae</taxon>
        <taxon>Mesorhizobium</taxon>
    </lineage>
</organism>
<evidence type="ECO:0000313" key="4">
    <source>
        <dbReference type="Proteomes" id="UP000503017"/>
    </source>
</evidence>
<gene>
    <name evidence="3" type="ORF">EB235_13785</name>
</gene>
<evidence type="ECO:0000256" key="2">
    <source>
        <dbReference type="SAM" id="SignalP"/>
    </source>
</evidence>
<reference evidence="3 4" key="1">
    <citation type="submission" date="2018-10" db="EMBL/GenBank/DDBJ databases">
        <authorList>
            <person name="Perry B.J."/>
            <person name="Sullivan J.T."/>
            <person name="Murphy R.J.T."/>
            <person name="Ramsay J.P."/>
            <person name="Ronson C.W."/>
        </authorList>
    </citation>
    <scope>NUCLEOTIDE SEQUENCE [LARGE SCALE GENOMIC DNA]</scope>
    <source>
        <strain evidence="3 4">R88b</strain>
    </source>
</reference>